<comment type="caution">
    <text evidence="2">The sequence shown here is derived from an EMBL/GenBank/DDBJ whole genome shotgun (WGS) entry which is preliminary data.</text>
</comment>
<dbReference type="InterPro" id="IPR024535">
    <property type="entry name" value="RHGA/B-epi-like_pectate_lyase"/>
</dbReference>
<proteinExistence type="predicted"/>
<evidence type="ECO:0000313" key="3">
    <source>
        <dbReference type="Proteomes" id="UP001556367"/>
    </source>
</evidence>
<dbReference type="InterPro" id="IPR039279">
    <property type="entry name" value="QRT3-like"/>
</dbReference>
<dbReference type="Gene3D" id="2.160.20.10">
    <property type="entry name" value="Single-stranded right-handed beta-helix, Pectin lyase-like"/>
    <property type="match status" value="2"/>
</dbReference>
<evidence type="ECO:0000313" key="2">
    <source>
        <dbReference type="EMBL" id="KAL0954336.1"/>
    </source>
</evidence>
<sequence length="669" mass="72993">MYYYTQLIGDARNPPILLAAEWFSGPAVIDADPYIPDGNGRQWFTNQNNFLKSVRNFVIDLRRTTSSAESTGIHWQVSQATSLLNIVFELSKADDTNHRAIYMENGSGGYMGDMIINGGKSGIAGGNQQFTVKNVVFNDVRTAFSGVWNWGWTWQGVFMKNCKVGFDLATPGIGAIAIIDAVVTNTPIFVRTSAASDGRLLGSLVLNNIRLSNVETAVGVKGGAVVLEGGTGTITSWAQGNVYAGSDSQGTFLQAPIQDAYKPSILLDARGRVFSRRQPQYEQISANDVLSARDWGAMGDGKTDDTDALQTVLYRAANNKVVFVDAGMYIITRTLDIPPGSRIVGEAWSIIAGRGPVFTDPSNAQPVVRVGRPGSRGVAEISDIIFKTVGPAGGAIVVEWNIRDPIGQKGRCGMWNSHIRLGGAAGTNLEVSQCPPGGDPYNCMAAFLALHLTPYSSAYLEGTWVWLSDHDLDEKGESKISLYSGRGILSESEGPVWMIGTGKRAFTSLLILSLIMSCGFLGSEHHIMYQYNLHKARNHYLGLIQTETPYFQPTPVAPTPFALNPKYHDPDFSDMPSAWGLWVEKSHGITIFGAGLYSFFHDYSQECIPDKWCQKHIANIDAVSDIRIFSLSTVGTEFMLDVERKGVVRQGDNKAGFAETMTFWTPGRE</sequence>
<accession>A0ABR3JFJ3</accession>
<name>A0ABR3JFJ3_9AGAR</name>
<organism evidence="2 3">
    <name type="scientific">Hohenbuehelia grisea</name>
    <dbReference type="NCBI Taxonomy" id="104357"/>
    <lineage>
        <taxon>Eukaryota</taxon>
        <taxon>Fungi</taxon>
        <taxon>Dikarya</taxon>
        <taxon>Basidiomycota</taxon>
        <taxon>Agaricomycotina</taxon>
        <taxon>Agaricomycetes</taxon>
        <taxon>Agaricomycetidae</taxon>
        <taxon>Agaricales</taxon>
        <taxon>Pleurotineae</taxon>
        <taxon>Pleurotaceae</taxon>
        <taxon>Hohenbuehelia</taxon>
    </lineage>
</organism>
<feature type="domain" description="Rhamnogalacturonase A/B/Epimerase-like pectate lyase" evidence="1">
    <location>
        <begin position="291"/>
        <end position="347"/>
    </location>
</feature>
<dbReference type="InterPro" id="IPR011050">
    <property type="entry name" value="Pectin_lyase_fold/virulence"/>
</dbReference>
<keyword evidence="3" id="KW-1185">Reference proteome</keyword>
<dbReference type="CDD" id="cd23668">
    <property type="entry name" value="GH55_beta13glucanase-like"/>
    <property type="match status" value="1"/>
</dbReference>
<dbReference type="Proteomes" id="UP001556367">
    <property type="component" value="Unassembled WGS sequence"/>
</dbReference>
<evidence type="ECO:0000259" key="1">
    <source>
        <dbReference type="Pfam" id="PF12708"/>
    </source>
</evidence>
<protein>
    <recommendedName>
        <fullName evidence="1">Rhamnogalacturonase A/B/Epimerase-like pectate lyase domain-containing protein</fullName>
    </recommendedName>
</protein>
<dbReference type="EMBL" id="JASNQZ010000007">
    <property type="protein sequence ID" value="KAL0954336.1"/>
    <property type="molecule type" value="Genomic_DNA"/>
</dbReference>
<feature type="domain" description="Rhamnogalacturonase A/B/Epimerase-like pectate lyase" evidence="1">
    <location>
        <begin position="2"/>
        <end position="167"/>
    </location>
</feature>
<dbReference type="PANTHER" id="PTHR33928">
    <property type="entry name" value="POLYGALACTURONASE QRT3"/>
    <property type="match status" value="1"/>
</dbReference>
<dbReference type="PANTHER" id="PTHR33928:SF2">
    <property type="entry name" value="PECTATE LYASE SUPERFAMILY PROTEIN DOMAIN-CONTAINING PROTEIN-RELATED"/>
    <property type="match status" value="1"/>
</dbReference>
<dbReference type="InterPro" id="IPR012334">
    <property type="entry name" value="Pectin_lyas_fold"/>
</dbReference>
<reference evidence="3" key="1">
    <citation type="submission" date="2024-06" db="EMBL/GenBank/DDBJ databases">
        <title>Multi-omics analyses provide insights into the biosynthesis of the anticancer antibiotic pleurotin in Hohenbuehelia grisea.</title>
        <authorList>
            <person name="Weaver J.A."/>
            <person name="Alberti F."/>
        </authorList>
    </citation>
    <scope>NUCLEOTIDE SEQUENCE [LARGE SCALE GENOMIC DNA]</scope>
    <source>
        <strain evidence="3">T-177</strain>
    </source>
</reference>
<dbReference type="Pfam" id="PF12708">
    <property type="entry name" value="Pect-lyase_RHGA_epim"/>
    <property type="match status" value="2"/>
</dbReference>
<dbReference type="SUPFAM" id="SSF51126">
    <property type="entry name" value="Pectin lyase-like"/>
    <property type="match status" value="2"/>
</dbReference>
<gene>
    <name evidence="2" type="ORF">HGRIS_003334</name>
</gene>